<dbReference type="RefSeq" id="WP_129591003.1">
    <property type="nucleotide sequence ID" value="NZ_FMAI01000023.1"/>
</dbReference>
<gene>
    <name evidence="1" type="ORF">GA0061098_1023103</name>
</gene>
<sequence length="104" mass="11678">MREETIRFALCETFEQAAIWRALRPGECQSAEAVEHFRRLIATVGQVDDELLLAYAELWEGEADRLAHRELLKALGLDYQPASASEFVARFVAERTGTIPTASP</sequence>
<protein>
    <submittedName>
        <fullName evidence="1">Uncharacterized protein</fullName>
    </submittedName>
</protein>
<dbReference type="EMBL" id="FMAI01000023">
    <property type="protein sequence ID" value="SCB54147.1"/>
    <property type="molecule type" value="Genomic_DNA"/>
</dbReference>
<accession>A0A1C3XPG3</accession>
<dbReference type="Proteomes" id="UP000199184">
    <property type="component" value="Unassembled WGS sequence"/>
</dbReference>
<keyword evidence="2" id="KW-1185">Reference proteome</keyword>
<evidence type="ECO:0000313" key="1">
    <source>
        <dbReference type="EMBL" id="SCB54147.1"/>
    </source>
</evidence>
<organism evidence="1 2">
    <name type="scientific">Bradyrhizobium shewense</name>
    <dbReference type="NCBI Taxonomy" id="1761772"/>
    <lineage>
        <taxon>Bacteria</taxon>
        <taxon>Pseudomonadati</taxon>
        <taxon>Pseudomonadota</taxon>
        <taxon>Alphaproteobacteria</taxon>
        <taxon>Hyphomicrobiales</taxon>
        <taxon>Nitrobacteraceae</taxon>
        <taxon>Bradyrhizobium</taxon>
    </lineage>
</organism>
<dbReference type="AlphaFoldDB" id="A0A1C3XPG3"/>
<proteinExistence type="predicted"/>
<name>A0A1C3XPG3_9BRAD</name>
<evidence type="ECO:0000313" key="2">
    <source>
        <dbReference type="Proteomes" id="UP000199184"/>
    </source>
</evidence>
<reference evidence="2" key="1">
    <citation type="submission" date="2016-08" db="EMBL/GenBank/DDBJ databases">
        <authorList>
            <person name="Varghese N."/>
            <person name="Submissions Spin"/>
        </authorList>
    </citation>
    <scope>NUCLEOTIDE SEQUENCE [LARGE SCALE GENOMIC DNA]</scope>
    <source>
        <strain evidence="2">ERR11</strain>
    </source>
</reference>